<dbReference type="RefSeq" id="WP_307235345.1">
    <property type="nucleotide sequence ID" value="NZ_JAUSUZ010000001.1"/>
</dbReference>
<accession>A0AAE3VUP4</accession>
<protein>
    <submittedName>
        <fullName evidence="1">Uncharacterized protein</fullName>
    </submittedName>
</protein>
<organism evidence="1 2">
    <name type="scientific">Catenuloplanes indicus</name>
    <dbReference type="NCBI Taxonomy" id="137267"/>
    <lineage>
        <taxon>Bacteria</taxon>
        <taxon>Bacillati</taxon>
        <taxon>Actinomycetota</taxon>
        <taxon>Actinomycetes</taxon>
        <taxon>Micromonosporales</taxon>
        <taxon>Micromonosporaceae</taxon>
        <taxon>Catenuloplanes</taxon>
    </lineage>
</organism>
<dbReference type="Proteomes" id="UP001240236">
    <property type="component" value="Unassembled WGS sequence"/>
</dbReference>
<evidence type="ECO:0000313" key="2">
    <source>
        <dbReference type="Proteomes" id="UP001240236"/>
    </source>
</evidence>
<proteinExistence type="predicted"/>
<dbReference type="EMBL" id="JAUSUZ010000001">
    <property type="protein sequence ID" value="MDQ0364161.1"/>
    <property type="molecule type" value="Genomic_DNA"/>
</dbReference>
<reference evidence="1 2" key="1">
    <citation type="submission" date="2023-07" db="EMBL/GenBank/DDBJ databases">
        <title>Sequencing the genomes of 1000 actinobacteria strains.</title>
        <authorList>
            <person name="Klenk H.-P."/>
        </authorList>
    </citation>
    <scope>NUCLEOTIDE SEQUENCE [LARGE SCALE GENOMIC DNA]</scope>
    <source>
        <strain evidence="1 2">DSM 44709</strain>
    </source>
</reference>
<keyword evidence="2" id="KW-1185">Reference proteome</keyword>
<name>A0AAE3VUP4_9ACTN</name>
<comment type="caution">
    <text evidence="1">The sequence shown here is derived from an EMBL/GenBank/DDBJ whole genome shotgun (WGS) entry which is preliminary data.</text>
</comment>
<sequence length="109" mass="11262">MADGVIVPTDKLTSTGQVLKGLSTSAEEIKTAMAAADPPGVLWGGLGLLFVGYYNGKADEVREHVGLIAKAFDSQHGAITANAEAYQHLDAELSAAFARFQQKLSGGGA</sequence>
<dbReference type="AlphaFoldDB" id="A0AAE3VUP4"/>
<evidence type="ECO:0000313" key="1">
    <source>
        <dbReference type="EMBL" id="MDQ0364161.1"/>
    </source>
</evidence>
<gene>
    <name evidence="1" type="ORF">J2S42_000830</name>
</gene>